<dbReference type="Gene3D" id="3.40.1010.10">
    <property type="entry name" value="Cobalt-precorrin-4 Transmethylase, Domain 1"/>
    <property type="match status" value="1"/>
</dbReference>
<dbReference type="PIRSF" id="PIRSF005917">
    <property type="entry name" value="MTase_YraL"/>
    <property type="match status" value="1"/>
</dbReference>
<dbReference type="FunFam" id="3.40.1010.10:FF:000007">
    <property type="entry name" value="Ribosomal RNA small subunit methyltransferase I"/>
    <property type="match status" value="1"/>
</dbReference>
<dbReference type="FunFam" id="3.30.950.10:FF:000002">
    <property type="entry name" value="Ribosomal RNA small subunit methyltransferase I"/>
    <property type="match status" value="1"/>
</dbReference>
<dbReference type="Proteomes" id="UP000702544">
    <property type="component" value="Unassembled WGS sequence"/>
</dbReference>
<evidence type="ECO:0000256" key="6">
    <source>
        <dbReference type="HAMAP-Rule" id="MF_01877"/>
    </source>
</evidence>
<evidence type="ECO:0000313" key="8">
    <source>
        <dbReference type="EMBL" id="NIR76179.1"/>
    </source>
</evidence>
<keyword evidence="5 6" id="KW-0949">S-adenosyl-L-methionine</keyword>
<dbReference type="InterPro" id="IPR035996">
    <property type="entry name" value="4pyrrol_Methylase_sf"/>
</dbReference>
<dbReference type="AlphaFoldDB" id="A0AAE4Z995"/>
<comment type="subcellular location">
    <subcellularLocation>
        <location evidence="6">Cytoplasm</location>
    </subcellularLocation>
</comment>
<organism evidence="8 9">
    <name type="scientific">Candidatus Kutchimonas denitrificans</name>
    <dbReference type="NCBI Taxonomy" id="3056748"/>
    <lineage>
        <taxon>Bacteria</taxon>
        <taxon>Pseudomonadati</taxon>
        <taxon>Gemmatimonadota</taxon>
        <taxon>Gemmatimonadia</taxon>
        <taxon>Candidatus Palauibacterales</taxon>
        <taxon>Candidatus Palauibacteraceae</taxon>
        <taxon>Candidatus Kutchimonas</taxon>
    </lineage>
</organism>
<comment type="catalytic activity">
    <reaction evidence="6">
        <text>cytidine(1402) in 16S rRNA + S-adenosyl-L-methionine = 2'-O-methylcytidine(1402) in 16S rRNA + S-adenosyl-L-homocysteine + H(+)</text>
        <dbReference type="Rhea" id="RHEA:42924"/>
        <dbReference type="Rhea" id="RHEA-COMP:10285"/>
        <dbReference type="Rhea" id="RHEA-COMP:10286"/>
        <dbReference type="ChEBI" id="CHEBI:15378"/>
        <dbReference type="ChEBI" id="CHEBI:57856"/>
        <dbReference type="ChEBI" id="CHEBI:59789"/>
        <dbReference type="ChEBI" id="CHEBI:74495"/>
        <dbReference type="ChEBI" id="CHEBI:82748"/>
        <dbReference type="EC" id="2.1.1.198"/>
    </reaction>
</comment>
<dbReference type="PANTHER" id="PTHR46111">
    <property type="entry name" value="RIBOSOMAL RNA SMALL SUBUNIT METHYLTRANSFERASE I"/>
    <property type="match status" value="1"/>
</dbReference>
<dbReference type="InterPro" id="IPR014776">
    <property type="entry name" value="4pyrrole_Mease_sub2"/>
</dbReference>
<protein>
    <recommendedName>
        <fullName evidence="6">Ribosomal RNA small subunit methyltransferase I</fullName>
        <ecNumber evidence="6">2.1.1.198</ecNumber>
    </recommendedName>
    <alternativeName>
        <fullName evidence="6">16S rRNA 2'-O-ribose C1402 methyltransferase</fullName>
    </alternativeName>
    <alternativeName>
        <fullName evidence="6">rRNA (cytidine-2'-O-)-methyltransferase RsmI</fullName>
    </alternativeName>
</protein>
<dbReference type="InterPro" id="IPR018063">
    <property type="entry name" value="SAM_MeTrfase_RsmI_CS"/>
</dbReference>
<evidence type="ECO:0000259" key="7">
    <source>
        <dbReference type="Pfam" id="PF00590"/>
    </source>
</evidence>
<dbReference type="Gene3D" id="3.30.950.10">
    <property type="entry name" value="Methyltransferase, Cobalt-precorrin-4 Transmethylase, Domain 2"/>
    <property type="match status" value="1"/>
</dbReference>
<dbReference type="CDD" id="cd11648">
    <property type="entry name" value="RsmI"/>
    <property type="match status" value="1"/>
</dbReference>
<reference evidence="8 9" key="1">
    <citation type="submission" date="2020-01" db="EMBL/GenBank/DDBJ databases">
        <title>Genomes assembled from Gulf of Kutch pelagic sediment metagenomes.</title>
        <authorList>
            <person name="Chandrashekar M."/>
            <person name="Mahajan M.S."/>
            <person name="Dave K.J."/>
            <person name="Vatsa P."/>
            <person name="Nathani N.M."/>
        </authorList>
    </citation>
    <scope>NUCLEOTIDE SEQUENCE [LARGE SCALE GENOMIC DNA]</scope>
    <source>
        <strain evidence="8">KS3-K002</strain>
    </source>
</reference>
<dbReference type="GO" id="GO:0070677">
    <property type="term" value="F:rRNA (cytosine-2'-O-)-methyltransferase activity"/>
    <property type="evidence" value="ECO:0007669"/>
    <property type="project" value="UniProtKB-UniRule"/>
</dbReference>
<gene>
    <name evidence="6 8" type="primary">rsmI</name>
    <name evidence="8" type="ORF">GWO12_13875</name>
</gene>
<dbReference type="PROSITE" id="PS01296">
    <property type="entry name" value="RSMI"/>
    <property type="match status" value="1"/>
</dbReference>
<dbReference type="Pfam" id="PF00590">
    <property type="entry name" value="TP_methylase"/>
    <property type="match status" value="1"/>
</dbReference>
<keyword evidence="3 6" id="KW-0489">Methyltransferase</keyword>
<proteinExistence type="inferred from homology"/>
<keyword evidence="2 6" id="KW-0698">rRNA processing</keyword>
<name>A0AAE4Z995_9BACT</name>
<dbReference type="NCBIfam" id="TIGR00096">
    <property type="entry name" value="16S rRNA (cytidine(1402)-2'-O)-methyltransferase"/>
    <property type="match status" value="1"/>
</dbReference>
<comment type="similarity">
    <text evidence="6">Belongs to the methyltransferase superfamily. RsmI family.</text>
</comment>
<dbReference type="PANTHER" id="PTHR46111:SF1">
    <property type="entry name" value="RIBOSOMAL RNA SMALL SUBUNIT METHYLTRANSFERASE I"/>
    <property type="match status" value="1"/>
</dbReference>
<evidence type="ECO:0000256" key="1">
    <source>
        <dbReference type="ARBA" id="ARBA00022490"/>
    </source>
</evidence>
<sequence>MAGTLFLVSTPIGNLDDMTYRAVEVLGSVDTVLAEDTRRTRILLDHYRIAVDSLLSYHEHNEAARTQEMRTALAAGASVALVSDSGTPLISDPGLRLVRAALEVGARVVPIPGPSAVLGALVASGLDPQPFSFFGFVPRSGRERTALAASLARLPHTAVLYESPQRLVRTLEWLAEMLGAERPAVVARELTKIHEEFRAGTLAGLAGHYRQHAPRGEVVICLAGASLDADYGEEEIRAAARNLAADGASTREIVQTLRDRFGLERNRAYEIALQSGEEAGT</sequence>
<evidence type="ECO:0000256" key="2">
    <source>
        <dbReference type="ARBA" id="ARBA00022552"/>
    </source>
</evidence>
<evidence type="ECO:0000256" key="5">
    <source>
        <dbReference type="ARBA" id="ARBA00022691"/>
    </source>
</evidence>
<dbReference type="HAMAP" id="MF_01877">
    <property type="entry name" value="16SrRNA_methyltr_I"/>
    <property type="match status" value="1"/>
</dbReference>
<dbReference type="GO" id="GO:0005737">
    <property type="term" value="C:cytoplasm"/>
    <property type="evidence" value="ECO:0007669"/>
    <property type="project" value="UniProtKB-SubCell"/>
</dbReference>
<keyword evidence="4 6" id="KW-0808">Transferase</keyword>
<keyword evidence="1 6" id="KW-0963">Cytoplasm</keyword>
<dbReference type="EC" id="2.1.1.198" evidence="6"/>
<evidence type="ECO:0000256" key="3">
    <source>
        <dbReference type="ARBA" id="ARBA00022603"/>
    </source>
</evidence>
<comment type="caution">
    <text evidence="8">The sequence shown here is derived from an EMBL/GenBank/DDBJ whole genome shotgun (WGS) entry which is preliminary data.</text>
</comment>
<dbReference type="InterPro" id="IPR014777">
    <property type="entry name" value="4pyrrole_Mease_sub1"/>
</dbReference>
<evidence type="ECO:0000256" key="4">
    <source>
        <dbReference type="ARBA" id="ARBA00022679"/>
    </source>
</evidence>
<dbReference type="SUPFAM" id="SSF53790">
    <property type="entry name" value="Tetrapyrrole methylase"/>
    <property type="match status" value="1"/>
</dbReference>
<dbReference type="InterPro" id="IPR008189">
    <property type="entry name" value="rRNA_ssu_MeTfrase_I"/>
</dbReference>
<evidence type="ECO:0000313" key="9">
    <source>
        <dbReference type="Proteomes" id="UP000702544"/>
    </source>
</evidence>
<feature type="domain" description="Tetrapyrrole methylase" evidence="7">
    <location>
        <begin position="4"/>
        <end position="205"/>
    </location>
</feature>
<accession>A0AAE4Z995</accession>
<dbReference type="EMBL" id="JAACAK010000114">
    <property type="protein sequence ID" value="NIR76179.1"/>
    <property type="molecule type" value="Genomic_DNA"/>
</dbReference>
<comment type="function">
    <text evidence="6">Catalyzes the 2'-O-methylation of the ribose of cytidine 1402 (C1402) in 16S rRNA.</text>
</comment>
<dbReference type="InterPro" id="IPR000878">
    <property type="entry name" value="4pyrrol_Mease"/>
</dbReference>